<dbReference type="EnsemblPlants" id="TuG1812G0200004588.01.T01">
    <property type="protein sequence ID" value="TuG1812G0200004588.01.T01"/>
    <property type="gene ID" value="TuG1812G0200004588.01"/>
</dbReference>
<dbReference type="eggNOG" id="ENOG502S53R">
    <property type="taxonomic scope" value="Eukaryota"/>
</dbReference>
<dbReference type="Proteomes" id="UP000015106">
    <property type="component" value="Chromosome 2"/>
</dbReference>
<sequence>MAGRSPSPSQAGATPNRLKRKAPASSAVPSSSTSLGADQAADEEDIEELEREVADLGRRILEHRRDAAARFIDATVSRLVALRPPACLVEVPVEAQPAVGTSHAEAEQNITEKLKLFKSKTEANISAMPKVLERMNECVARMEKVEQLNLNIHPVFQRRR</sequence>
<dbReference type="KEGG" id="tua:125533847"/>
<name>M8ATN4_TRIUA</name>
<evidence type="ECO:0000313" key="2">
    <source>
        <dbReference type="EMBL" id="EMS64384.1"/>
    </source>
</evidence>
<evidence type="ECO:0000313" key="4">
    <source>
        <dbReference type="Proteomes" id="UP000015106"/>
    </source>
</evidence>
<feature type="compositionally biased region" description="Polar residues" evidence="1">
    <location>
        <begin position="1"/>
        <end position="13"/>
    </location>
</feature>
<dbReference type="EMBL" id="KD057064">
    <property type="protein sequence ID" value="EMS64384.1"/>
    <property type="molecule type" value="Genomic_DNA"/>
</dbReference>
<feature type="region of interest" description="Disordered" evidence="1">
    <location>
        <begin position="1"/>
        <end position="47"/>
    </location>
</feature>
<proteinExistence type="predicted"/>
<dbReference type="GeneID" id="125533847"/>
<protein>
    <submittedName>
        <fullName evidence="2 3">Uncharacterized protein</fullName>
    </submittedName>
</protein>
<dbReference type="STRING" id="4572.M8ATN4"/>
<dbReference type="OMA" id="LESCNGI"/>
<accession>M8ATN4</accession>
<evidence type="ECO:0000256" key="1">
    <source>
        <dbReference type="SAM" id="MobiDB-lite"/>
    </source>
</evidence>
<reference evidence="2 4" key="1">
    <citation type="journal article" date="2013" name="Nature">
        <title>Draft genome of the wheat A-genome progenitor Triticum urartu.</title>
        <authorList>
            <person name="Ling H.Q."/>
            <person name="Zhao S."/>
            <person name="Liu D."/>
            <person name="Wang J."/>
            <person name="Sun H."/>
            <person name="Zhang C."/>
            <person name="Fan H."/>
            <person name="Li D."/>
            <person name="Dong L."/>
            <person name="Tao Y."/>
            <person name="Gao C."/>
            <person name="Wu H."/>
            <person name="Li Y."/>
            <person name="Cui Y."/>
            <person name="Guo X."/>
            <person name="Zheng S."/>
            <person name="Wang B."/>
            <person name="Yu K."/>
            <person name="Liang Q."/>
            <person name="Yang W."/>
            <person name="Lou X."/>
            <person name="Chen J."/>
            <person name="Feng M."/>
            <person name="Jian J."/>
            <person name="Zhang X."/>
            <person name="Luo G."/>
            <person name="Jiang Y."/>
            <person name="Liu J."/>
            <person name="Wang Z."/>
            <person name="Sha Y."/>
            <person name="Zhang B."/>
            <person name="Wu H."/>
            <person name="Tang D."/>
            <person name="Shen Q."/>
            <person name="Xue P."/>
            <person name="Zou S."/>
            <person name="Wang X."/>
            <person name="Liu X."/>
            <person name="Wang F."/>
            <person name="Yang Y."/>
            <person name="An X."/>
            <person name="Dong Z."/>
            <person name="Zhang K."/>
            <person name="Zhang X."/>
            <person name="Luo M.C."/>
            <person name="Dvorak J."/>
            <person name="Tong Y."/>
            <person name="Wang J."/>
            <person name="Yang H."/>
            <person name="Li Z."/>
            <person name="Wang D."/>
            <person name="Zhang A."/>
            <person name="Wang J."/>
        </authorList>
    </citation>
    <scope>NUCLEOTIDE SEQUENCE</scope>
    <source>
        <strain evidence="4">cv. G1812</strain>
    </source>
</reference>
<evidence type="ECO:0000313" key="3">
    <source>
        <dbReference type="EnsemblPlants" id="TuG1812G0200004588.01.T01"/>
    </source>
</evidence>
<reference evidence="3" key="2">
    <citation type="submission" date="2018-03" db="EMBL/GenBank/DDBJ databases">
        <title>The Triticum urartu genome reveals the dynamic nature of wheat genome evolution.</title>
        <authorList>
            <person name="Ling H."/>
            <person name="Ma B."/>
            <person name="Shi X."/>
            <person name="Liu H."/>
            <person name="Dong L."/>
            <person name="Sun H."/>
            <person name="Cao Y."/>
            <person name="Gao Q."/>
            <person name="Zheng S."/>
            <person name="Li Y."/>
            <person name="Yu Y."/>
            <person name="Du H."/>
            <person name="Qi M."/>
            <person name="Li Y."/>
            <person name="Yu H."/>
            <person name="Cui Y."/>
            <person name="Wang N."/>
            <person name="Chen C."/>
            <person name="Wu H."/>
            <person name="Zhao Y."/>
            <person name="Zhang J."/>
            <person name="Li Y."/>
            <person name="Zhou W."/>
            <person name="Zhang B."/>
            <person name="Hu W."/>
            <person name="Eijk M."/>
            <person name="Tang J."/>
            <person name="Witsenboer H."/>
            <person name="Zhao S."/>
            <person name="Li Z."/>
            <person name="Zhang A."/>
            <person name="Wang D."/>
            <person name="Liang C."/>
        </authorList>
    </citation>
    <scope>NUCLEOTIDE SEQUENCE [LARGE SCALE GENOMIC DNA]</scope>
    <source>
        <strain evidence="3">cv. G1812</strain>
    </source>
</reference>
<organism evidence="2">
    <name type="scientific">Triticum urartu</name>
    <name type="common">Red wild einkorn</name>
    <name type="synonym">Crithodium urartu</name>
    <dbReference type="NCBI Taxonomy" id="4572"/>
    <lineage>
        <taxon>Eukaryota</taxon>
        <taxon>Viridiplantae</taxon>
        <taxon>Streptophyta</taxon>
        <taxon>Embryophyta</taxon>
        <taxon>Tracheophyta</taxon>
        <taxon>Spermatophyta</taxon>
        <taxon>Magnoliopsida</taxon>
        <taxon>Liliopsida</taxon>
        <taxon>Poales</taxon>
        <taxon>Poaceae</taxon>
        <taxon>BOP clade</taxon>
        <taxon>Pooideae</taxon>
        <taxon>Triticodae</taxon>
        <taxon>Triticeae</taxon>
        <taxon>Triticinae</taxon>
        <taxon>Triticum</taxon>
    </lineage>
</organism>
<dbReference type="PANTHER" id="PTHR36045">
    <property type="entry name" value="OS04G0558500 PROTEIN"/>
    <property type="match status" value="1"/>
</dbReference>
<gene>
    <name evidence="3" type="primary">LOC125533847</name>
    <name evidence="2" type="ORF">TRIUR3_20342</name>
</gene>
<dbReference type="PANTHER" id="PTHR36045:SF2">
    <property type="entry name" value="OS04G0558500 PROTEIN"/>
    <property type="match status" value="1"/>
</dbReference>
<keyword evidence="4" id="KW-1185">Reference proteome</keyword>
<dbReference type="AlphaFoldDB" id="M8ATN4"/>
<reference evidence="3" key="3">
    <citation type="submission" date="2022-06" db="UniProtKB">
        <authorList>
            <consortium name="EnsemblPlants"/>
        </authorList>
    </citation>
    <scope>IDENTIFICATION</scope>
</reference>
<dbReference type="OrthoDB" id="781564at2759"/>
<feature type="compositionally biased region" description="Low complexity" evidence="1">
    <location>
        <begin position="23"/>
        <end position="39"/>
    </location>
</feature>
<dbReference type="RefSeq" id="XP_048553136.1">
    <property type="nucleotide sequence ID" value="XM_048697179.1"/>
</dbReference>
<dbReference type="Gramene" id="TuG1812G0200004588.01.T01">
    <property type="protein sequence ID" value="TuG1812G0200004588.01.T01"/>
    <property type="gene ID" value="TuG1812G0200004588.01"/>
</dbReference>